<comment type="caution">
    <text evidence="4">The sequence shown here is derived from an EMBL/GenBank/DDBJ whole genome shotgun (WGS) entry which is preliminary data.</text>
</comment>
<dbReference type="PATRIC" id="fig|472175.3.peg.3307"/>
<gene>
    <name evidence="4" type="ORF">EL18_03310</name>
</gene>
<dbReference type="PANTHER" id="PTHR24320">
    <property type="entry name" value="RETINOL DEHYDROGENASE"/>
    <property type="match status" value="1"/>
</dbReference>
<protein>
    <submittedName>
        <fullName evidence="4">3-oxoacyl-ACP reductase</fullName>
    </submittedName>
</protein>
<dbReference type="InterPro" id="IPR002347">
    <property type="entry name" value="SDR_fam"/>
</dbReference>
<evidence type="ECO:0000256" key="3">
    <source>
        <dbReference type="RuleBase" id="RU000363"/>
    </source>
</evidence>
<dbReference type="GO" id="GO:0016491">
    <property type="term" value="F:oxidoreductase activity"/>
    <property type="evidence" value="ECO:0007669"/>
    <property type="project" value="UniProtKB-KW"/>
</dbReference>
<accession>A0A084U564</accession>
<reference evidence="4 5" key="1">
    <citation type="submission" date="2014-05" db="EMBL/GenBank/DDBJ databases">
        <title>Draft Genome Sequence of Nitratireductor basaltis Strain UMTGB225, A Marine Bacterium Isolated from Green Barrel Tunicate.</title>
        <authorList>
            <person name="Gan H.Y."/>
        </authorList>
    </citation>
    <scope>NUCLEOTIDE SEQUENCE [LARGE SCALE GENOMIC DNA]</scope>
    <source>
        <strain evidence="4 5">UMTGB225</strain>
    </source>
</reference>
<proteinExistence type="inferred from homology"/>
<dbReference type="Gene3D" id="3.40.50.720">
    <property type="entry name" value="NAD(P)-binding Rossmann-like Domain"/>
    <property type="match status" value="1"/>
</dbReference>
<dbReference type="InterPro" id="IPR036291">
    <property type="entry name" value="NAD(P)-bd_dom_sf"/>
</dbReference>
<dbReference type="RefSeq" id="WP_036486716.1">
    <property type="nucleotide sequence ID" value="NZ_JMQM01000003.1"/>
</dbReference>
<name>A0A084U564_9HYPH</name>
<dbReference type="EMBL" id="JMQM01000003">
    <property type="protein sequence ID" value="KFB08100.1"/>
    <property type="molecule type" value="Genomic_DNA"/>
</dbReference>
<sequence>MSTKTILVTGATDGLGLAAAKKLAAKGHRLFLHGRDQEKLEAAKAEISGEAETLIADLSNMTEVNALADKAAARAGKIDVLINNAGVFKADEAITPEGLDIRFAVNTLAPYLLTRLLLPSMPKDGRVVSLSSAAQEPVDIRALKGNHQLGDMDAYAQSKLALIIWTKALAAEHPDGPTFIALNPGSLLATKMVREGFGIDGSDVNIGGDIITEAALSDDFADRSGEYYDNDGGGFSEPHPAALDVNASANVMEAIKELVGLG</sequence>
<keyword evidence="2" id="KW-0560">Oxidoreductase</keyword>
<comment type="similarity">
    <text evidence="1 3">Belongs to the short-chain dehydrogenases/reductases (SDR) family.</text>
</comment>
<keyword evidence="5" id="KW-1185">Reference proteome</keyword>
<organism evidence="4 5">
    <name type="scientific">Nitratireductor basaltis</name>
    <dbReference type="NCBI Taxonomy" id="472175"/>
    <lineage>
        <taxon>Bacteria</taxon>
        <taxon>Pseudomonadati</taxon>
        <taxon>Pseudomonadota</taxon>
        <taxon>Alphaproteobacteria</taxon>
        <taxon>Hyphomicrobiales</taxon>
        <taxon>Phyllobacteriaceae</taxon>
        <taxon>Nitratireductor</taxon>
    </lineage>
</organism>
<dbReference type="STRING" id="472175.EL18_03310"/>
<dbReference type="Pfam" id="PF00106">
    <property type="entry name" value="adh_short"/>
    <property type="match status" value="1"/>
</dbReference>
<dbReference type="OrthoDB" id="9785826at2"/>
<dbReference type="eggNOG" id="COG1028">
    <property type="taxonomic scope" value="Bacteria"/>
</dbReference>
<dbReference type="InterPro" id="IPR020904">
    <property type="entry name" value="Sc_DH/Rdtase_CS"/>
</dbReference>
<dbReference type="PANTHER" id="PTHR24320:SF148">
    <property type="entry name" value="NAD(P)-BINDING ROSSMANN-FOLD SUPERFAMILY PROTEIN"/>
    <property type="match status" value="1"/>
</dbReference>
<dbReference type="PROSITE" id="PS00061">
    <property type="entry name" value="ADH_SHORT"/>
    <property type="match status" value="1"/>
</dbReference>
<dbReference type="PRINTS" id="PR00081">
    <property type="entry name" value="GDHRDH"/>
</dbReference>
<evidence type="ECO:0000313" key="5">
    <source>
        <dbReference type="Proteomes" id="UP000053675"/>
    </source>
</evidence>
<evidence type="ECO:0000256" key="2">
    <source>
        <dbReference type="ARBA" id="ARBA00023002"/>
    </source>
</evidence>
<dbReference type="SUPFAM" id="SSF51735">
    <property type="entry name" value="NAD(P)-binding Rossmann-fold domains"/>
    <property type="match status" value="1"/>
</dbReference>
<dbReference type="Proteomes" id="UP000053675">
    <property type="component" value="Unassembled WGS sequence"/>
</dbReference>
<evidence type="ECO:0000256" key="1">
    <source>
        <dbReference type="ARBA" id="ARBA00006484"/>
    </source>
</evidence>
<dbReference type="AlphaFoldDB" id="A0A084U564"/>
<dbReference type="PRINTS" id="PR00080">
    <property type="entry name" value="SDRFAMILY"/>
</dbReference>
<evidence type="ECO:0000313" key="4">
    <source>
        <dbReference type="EMBL" id="KFB08100.1"/>
    </source>
</evidence>